<protein>
    <submittedName>
        <fullName evidence="1">Uncharacterized protein</fullName>
    </submittedName>
</protein>
<evidence type="ECO:0000313" key="2">
    <source>
        <dbReference type="Proteomes" id="UP000358010"/>
    </source>
</evidence>
<dbReference type="Proteomes" id="UP000358010">
    <property type="component" value="Unassembled WGS sequence"/>
</dbReference>
<gene>
    <name evidence="1" type="ORF">NCTC10974_05503</name>
</gene>
<dbReference type="EMBL" id="CAADJZ010000001">
    <property type="protein sequence ID" value="VFT71852.1"/>
    <property type="molecule type" value="Genomic_DNA"/>
</dbReference>
<organism evidence="1 2">
    <name type="scientific">Escherichia coli</name>
    <dbReference type="NCBI Taxonomy" id="562"/>
    <lineage>
        <taxon>Bacteria</taxon>
        <taxon>Pseudomonadati</taxon>
        <taxon>Pseudomonadota</taxon>
        <taxon>Gammaproteobacteria</taxon>
        <taxon>Enterobacterales</taxon>
        <taxon>Enterobacteriaceae</taxon>
        <taxon>Escherichia</taxon>
    </lineage>
</organism>
<proteinExistence type="predicted"/>
<sequence length="87" mass="10173">MVANINLIKQESYSIVNLEKQLMSNESPKQTLLNDFSHRLKMEGEEQLCDCVNELKLGLSSNNKYDLFKIKKPHCGNAKYQKVQRWQ</sequence>
<accession>A0A485JQJ0</accession>
<name>A0A485JQJ0_ECOLX</name>
<dbReference type="AlphaFoldDB" id="A0A485JQJ0"/>
<reference evidence="1 2" key="1">
    <citation type="submission" date="2019-03" db="EMBL/GenBank/DDBJ databases">
        <authorList>
            <consortium name="Pathogen Informatics"/>
        </authorList>
    </citation>
    <scope>NUCLEOTIDE SEQUENCE [LARGE SCALE GENOMIC DNA]</scope>
    <source>
        <strain evidence="1 2">NCTC10974</strain>
    </source>
</reference>
<evidence type="ECO:0000313" key="1">
    <source>
        <dbReference type="EMBL" id="VFT71852.1"/>
    </source>
</evidence>